<dbReference type="Proteomes" id="UP000676336">
    <property type="component" value="Unassembled WGS sequence"/>
</dbReference>
<name>A0A8S3AUN3_9BILA</name>
<dbReference type="PROSITE" id="PS50181">
    <property type="entry name" value="FBOX"/>
    <property type="match status" value="1"/>
</dbReference>
<organism evidence="2 3">
    <name type="scientific">Rotaria magnacalcarata</name>
    <dbReference type="NCBI Taxonomy" id="392030"/>
    <lineage>
        <taxon>Eukaryota</taxon>
        <taxon>Metazoa</taxon>
        <taxon>Spiralia</taxon>
        <taxon>Gnathifera</taxon>
        <taxon>Rotifera</taxon>
        <taxon>Eurotatoria</taxon>
        <taxon>Bdelloidea</taxon>
        <taxon>Philodinida</taxon>
        <taxon>Philodinidae</taxon>
        <taxon>Rotaria</taxon>
    </lineage>
</organism>
<comment type="caution">
    <text evidence="2">The sequence shown here is derived from an EMBL/GenBank/DDBJ whole genome shotgun (WGS) entry which is preliminary data.</text>
</comment>
<evidence type="ECO:0000313" key="3">
    <source>
        <dbReference type="Proteomes" id="UP000676336"/>
    </source>
</evidence>
<sequence length="55" mass="6444">MSTRLESLPNEILTDMFIYFDISSLYNSFGGLNQRFNNLIRSLKHHALIIEKDNL</sequence>
<dbReference type="EMBL" id="CAJOBI010137039">
    <property type="protein sequence ID" value="CAF4750416.1"/>
    <property type="molecule type" value="Genomic_DNA"/>
</dbReference>
<protein>
    <recommendedName>
        <fullName evidence="1">F-box domain-containing protein</fullName>
    </recommendedName>
</protein>
<dbReference type="InterPro" id="IPR001810">
    <property type="entry name" value="F-box_dom"/>
</dbReference>
<feature type="non-terminal residue" evidence="2">
    <location>
        <position position="55"/>
    </location>
</feature>
<accession>A0A8S3AUN3</accession>
<dbReference type="AlphaFoldDB" id="A0A8S3AUN3"/>
<evidence type="ECO:0000313" key="2">
    <source>
        <dbReference type="EMBL" id="CAF4750416.1"/>
    </source>
</evidence>
<evidence type="ECO:0000259" key="1">
    <source>
        <dbReference type="PROSITE" id="PS50181"/>
    </source>
</evidence>
<feature type="domain" description="F-box" evidence="1">
    <location>
        <begin position="2"/>
        <end position="55"/>
    </location>
</feature>
<reference evidence="2" key="1">
    <citation type="submission" date="2021-02" db="EMBL/GenBank/DDBJ databases">
        <authorList>
            <person name="Nowell W R."/>
        </authorList>
    </citation>
    <scope>NUCLEOTIDE SEQUENCE</scope>
</reference>
<proteinExistence type="predicted"/>
<gene>
    <name evidence="2" type="ORF">SMN809_LOCUS45103</name>
</gene>